<keyword evidence="1" id="KW-1133">Transmembrane helix</keyword>
<dbReference type="EMBL" id="JARKIK010000016">
    <property type="protein sequence ID" value="KAK8746948.1"/>
    <property type="molecule type" value="Genomic_DNA"/>
</dbReference>
<evidence type="ECO:0000313" key="3">
    <source>
        <dbReference type="Proteomes" id="UP001445076"/>
    </source>
</evidence>
<keyword evidence="1" id="KW-0812">Transmembrane</keyword>
<evidence type="ECO:0000256" key="1">
    <source>
        <dbReference type="SAM" id="Phobius"/>
    </source>
</evidence>
<feature type="transmembrane region" description="Helical" evidence="1">
    <location>
        <begin position="13"/>
        <end position="43"/>
    </location>
</feature>
<keyword evidence="3" id="KW-1185">Reference proteome</keyword>
<sequence>MCHVTNVLKGLELVLKLCCIACALKIVLKYWLMLIPIFVYLLIFSPDKVHILVGRIFLSVECNIHGNLSIKNVKYKKALKMQRPLPDIFKNYNLYFELPNY</sequence>
<keyword evidence="1" id="KW-0472">Membrane</keyword>
<accession>A0AAW0Y5N5</accession>
<dbReference type="AlphaFoldDB" id="A0AAW0Y5N5"/>
<protein>
    <submittedName>
        <fullName evidence="2">Uncharacterized protein</fullName>
    </submittedName>
</protein>
<evidence type="ECO:0000313" key="2">
    <source>
        <dbReference type="EMBL" id="KAK8746948.1"/>
    </source>
</evidence>
<organism evidence="2 3">
    <name type="scientific">Cherax quadricarinatus</name>
    <name type="common">Australian red claw crayfish</name>
    <dbReference type="NCBI Taxonomy" id="27406"/>
    <lineage>
        <taxon>Eukaryota</taxon>
        <taxon>Metazoa</taxon>
        <taxon>Ecdysozoa</taxon>
        <taxon>Arthropoda</taxon>
        <taxon>Crustacea</taxon>
        <taxon>Multicrustacea</taxon>
        <taxon>Malacostraca</taxon>
        <taxon>Eumalacostraca</taxon>
        <taxon>Eucarida</taxon>
        <taxon>Decapoda</taxon>
        <taxon>Pleocyemata</taxon>
        <taxon>Astacidea</taxon>
        <taxon>Parastacoidea</taxon>
        <taxon>Parastacidae</taxon>
        <taxon>Cherax</taxon>
    </lineage>
</organism>
<reference evidence="2 3" key="1">
    <citation type="journal article" date="2024" name="BMC Genomics">
        <title>Genome assembly of redclaw crayfish (Cherax quadricarinatus) provides insights into its immune adaptation and hypoxia tolerance.</title>
        <authorList>
            <person name="Liu Z."/>
            <person name="Zheng J."/>
            <person name="Li H."/>
            <person name="Fang K."/>
            <person name="Wang S."/>
            <person name="He J."/>
            <person name="Zhou D."/>
            <person name="Weng S."/>
            <person name="Chi M."/>
            <person name="Gu Z."/>
            <person name="He J."/>
            <person name="Li F."/>
            <person name="Wang M."/>
        </authorList>
    </citation>
    <scope>NUCLEOTIDE SEQUENCE [LARGE SCALE GENOMIC DNA]</scope>
    <source>
        <strain evidence="2">ZL_2023a</strain>
    </source>
</reference>
<proteinExistence type="predicted"/>
<dbReference type="Proteomes" id="UP001445076">
    <property type="component" value="Unassembled WGS sequence"/>
</dbReference>
<name>A0AAW0Y5N5_CHEQU</name>
<gene>
    <name evidence="2" type="ORF">OTU49_016910</name>
</gene>
<comment type="caution">
    <text evidence="2">The sequence shown here is derived from an EMBL/GenBank/DDBJ whole genome shotgun (WGS) entry which is preliminary data.</text>
</comment>